<proteinExistence type="predicted"/>
<evidence type="ECO:0000259" key="1">
    <source>
        <dbReference type="Pfam" id="PF01464"/>
    </source>
</evidence>
<name>A0A1N6XFT1_AQUAC</name>
<organism evidence="2 3">
    <name type="scientific">Aquipseudomonas alcaligenes</name>
    <name type="common">Pseudomonas alcaligenes</name>
    <dbReference type="NCBI Taxonomy" id="43263"/>
    <lineage>
        <taxon>Bacteria</taxon>
        <taxon>Pseudomonadati</taxon>
        <taxon>Pseudomonadota</taxon>
        <taxon>Gammaproteobacteria</taxon>
        <taxon>Pseudomonadales</taxon>
        <taxon>Pseudomonadaceae</taxon>
        <taxon>Aquipseudomonas</taxon>
    </lineage>
</organism>
<dbReference type="EMBL" id="FTMP01000012">
    <property type="protein sequence ID" value="SIR01101.1"/>
    <property type="molecule type" value="Genomic_DNA"/>
</dbReference>
<dbReference type="AlphaFoldDB" id="A0A1N6XFT1"/>
<dbReference type="Pfam" id="PF01464">
    <property type="entry name" value="SLT"/>
    <property type="match status" value="1"/>
</dbReference>
<accession>A0A1N6XFT1</accession>
<dbReference type="CDD" id="cd13400">
    <property type="entry name" value="LT_IagB-like"/>
    <property type="match status" value="1"/>
</dbReference>
<dbReference type="Gene3D" id="1.10.530.10">
    <property type="match status" value="1"/>
</dbReference>
<evidence type="ECO:0000313" key="3">
    <source>
        <dbReference type="Proteomes" id="UP000185841"/>
    </source>
</evidence>
<evidence type="ECO:0000313" key="2">
    <source>
        <dbReference type="EMBL" id="SIR01101.1"/>
    </source>
</evidence>
<protein>
    <submittedName>
        <fullName evidence="2">Transglycosylase SLT domain-containing protein</fullName>
    </submittedName>
</protein>
<feature type="domain" description="Transglycosylase SLT" evidence="1">
    <location>
        <begin position="102"/>
        <end position="160"/>
    </location>
</feature>
<dbReference type="InterPro" id="IPR008258">
    <property type="entry name" value="Transglycosylase_SLT_dom_1"/>
</dbReference>
<dbReference type="Proteomes" id="UP000185841">
    <property type="component" value="Unassembled WGS sequence"/>
</dbReference>
<dbReference type="SUPFAM" id="SSF53955">
    <property type="entry name" value="Lysozyme-like"/>
    <property type="match status" value="1"/>
</dbReference>
<sequence length="192" mass="21562">MEWVNKALTMRMLVVIASLSVIPSHAFSLEGTIWERVSKESRCKPDPLLLYSIALQESRASAGEGLVAPHPLALRNSPRGSYFPKSVGEAEAAVPRFIKEDKLTDIGIMQINYHWNGYRVENPKDLLNPEFNIKVGAEILCEAISANRTDIQLAIGGYHTRNPKREVDARKYAMGVMRIWRNLMVLSKGGRE</sequence>
<dbReference type="RefSeq" id="WP_076429420.1">
    <property type="nucleotide sequence ID" value="NZ_FTMP01000012.1"/>
</dbReference>
<gene>
    <name evidence="2" type="ORF">SAMN05878282_112127</name>
</gene>
<dbReference type="InterPro" id="IPR023346">
    <property type="entry name" value="Lysozyme-like_dom_sf"/>
</dbReference>
<reference evidence="2 3" key="1">
    <citation type="submission" date="2017-01" db="EMBL/GenBank/DDBJ databases">
        <authorList>
            <person name="Mah S.A."/>
            <person name="Swanson W.J."/>
            <person name="Moy G.W."/>
            <person name="Vacquier V.D."/>
        </authorList>
    </citation>
    <scope>NUCLEOTIDE SEQUENCE [LARGE SCALE GENOMIC DNA]</scope>
    <source>
        <strain evidence="2 3">RU36E</strain>
    </source>
</reference>